<gene>
    <name evidence="2" type="ORF">JFN87_21050</name>
</gene>
<feature type="domain" description="KANL3/Tex30 alpha/beta hydrolase-like" evidence="1">
    <location>
        <begin position="32"/>
        <end position="211"/>
    </location>
</feature>
<organism evidence="2 3">
    <name type="scientific">Streptomyces montanisoli</name>
    <dbReference type="NCBI Taxonomy" id="2798581"/>
    <lineage>
        <taxon>Bacteria</taxon>
        <taxon>Bacillati</taxon>
        <taxon>Actinomycetota</taxon>
        <taxon>Actinomycetes</taxon>
        <taxon>Kitasatosporales</taxon>
        <taxon>Streptomycetaceae</taxon>
        <taxon>Streptomyces</taxon>
    </lineage>
</organism>
<dbReference type="Pfam" id="PF20408">
    <property type="entry name" value="Abhydrolase_11"/>
    <property type="match status" value="1"/>
</dbReference>
<dbReference type="GO" id="GO:0016787">
    <property type="term" value="F:hydrolase activity"/>
    <property type="evidence" value="ECO:0007669"/>
    <property type="project" value="UniProtKB-KW"/>
</dbReference>
<comment type="caution">
    <text evidence="2">The sequence shown here is derived from an EMBL/GenBank/DDBJ whole genome shotgun (WGS) entry which is preliminary data.</text>
</comment>
<dbReference type="Gene3D" id="3.40.50.1820">
    <property type="entry name" value="alpha/beta hydrolase"/>
    <property type="match status" value="1"/>
</dbReference>
<evidence type="ECO:0000313" key="2">
    <source>
        <dbReference type="EMBL" id="MBP0459961.1"/>
    </source>
</evidence>
<dbReference type="PANTHER" id="PTHR13136:SF11">
    <property type="entry name" value="TESTIS-EXPRESSED PROTEIN 30"/>
    <property type="match status" value="1"/>
</dbReference>
<dbReference type="EMBL" id="JAGIQL010000093">
    <property type="protein sequence ID" value="MBP0459961.1"/>
    <property type="molecule type" value="Genomic_DNA"/>
</dbReference>
<accession>A0A940MIM3</accession>
<protein>
    <submittedName>
        <fullName evidence="2">Hydrolase</fullName>
    </submittedName>
</protein>
<sequence length="232" mass="23836">MSSHTATDIESVDTLAGPAHITWHRSPKPRLALALGHGAGGGIEARDLTALAAALPSQGVTVALVEQPWRVAGKKVAPAPKTLDTAWRALWPALAEPGLPVVAGGRSAGARVACRTGRELGAVAVLALSFPLHPPGRPEKSRADELLLTGVPTLVVQGGADPFGKPAEYPDGDFDLVEIAHADHAFAVPKRAPLGQDEALETLTEAVATWLGRLGNARGAASVHQSTGGASR</sequence>
<dbReference type="RefSeq" id="WP_209342199.1">
    <property type="nucleotide sequence ID" value="NZ_JAGIQL010000093.1"/>
</dbReference>
<keyword evidence="2" id="KW-0378">Hydrolase</keyword>
<dbReference type="SUPFAM" id="SSF53474">
    <property type="entry name" value="alpha/beta-Hydrolases"/>
    <property type="match status" value="1"/>
</dbReference>
<dbReference type="InterPro" id="IPR029058">
    <property type="entry name" value="AB_hydrolase_fold"/>
</dbReference>
<reference evidence="2" key="1">
    <citation type="submission" date="2021-03" db="EMBL/GenBank/DDBJ databases">
        <title>Whole genome sequence of Streptomyces bomunensis MMS17-BM035.</title>
        <authorList>
            <person name="Lee J.H."/>
        </authorList>
    </citation>
    <scope>NUCLEOTIDE SEQUENCE</scope>
    <source>
        <strain evidence="2">MMS17-BM035</strain>
    </source>
</reference>
<evidence type="ECO:0000259" key="1">
    <source>
        <dbReference type="Pfam" id="PF20408"/>
    </source>
</evidence>
<proteinExistence type="predicted"/>
<name>A0A940MIM3_9ACTN</name>
<dbReference type="AlphaFoldDB" id="A0A940MIM3"/>
<evidence type="ECO:0000313" key="3">
    <source>
        <dbReference type="Proteomes" id="UP000670475"/>
    </source>
</evidence>
<dbReference type="InterPro" id="IPR046879">
    <property type="entry name" value="KANL3/Tex30_Abhydrolase"/>
</dbReference>
<dbReference type="Proteomes" id="UP000670475">
    <property type="component" value="Unassembled WGS sequence"/>
</dbReference>
<keyword evidence="3" id="KW-1185">Reference proteome</keyword>
<dbReference type="InterPro" id="IPR026555">
    <property type="entry name" value="NSL3/Tex30"/>
</dbReference>
<dbReference type="PANTHER" id="PTHR13136">
    <property type="entry name" value="TESTIS DEVELOPMENT PROTEIN PRTD"/>
    <property type="match status" value="1"/>
</dbReference>